<keyword evidence="1" id="KW-0690">Ribosome biogenesis</keyword>
<keyword evidence="2" id="KW-0698">rRNA processing</keyword>
<evidence type="ECO:0000256" key="6">
    <source>
        <dbReference type="ARBA" id="ARBA00022840"/>
    </source>
</evidence>
<evidence type="ECO:0000313" key="7">
    <source>
        <dbReference type="EMBL" id="AIE92453.1"/>
    </source>
</evidence>
<keyword evidence="6" id="KW-0067">ATP-binding</keyword>
<dbReference type="GO" id="GO:0006364">
    <property type="term" value="P:rRNA processing"/>
    <property type="evidence" value="ECO:0007669"/>
    <property type="project" value="UniProtKB-KW"/>
</dbReference>
<dbReference type="GO" id="GO:0004017">
    <property type="term" value="F:AMP kinase activity"/>
    <property type="evidence" value="ECO:0007669"/>
    <property type="project" value="InterPro"/>
</dbReference>
<keyword evidence="3" id="KW-0808">Transferase</keyword>
<dbReference type="GO" id="GO:0005524">
    <property type="term" value="F:ATP binding"/>
    <property type="evidence" value="ECO:0007669"/>
    <property type="project" value="UniProtKB-KW"/>
</dbReference>
<evidence type="ECO:0000256" key="4">
    <source>
        <dbReference type="ARBA" id="ARBA00022741"/>
    </source>
</evidence>
<dbReference type="InterPro" id="IPR027417">
    <property type="entry name" value="P-loop_NTPase"/>
</dbReference>
<organism evidence="7">
    <name type="scientific">uncultured marine group II/III euryarchaeote AD1000_23_G03</name>
    <dbReference type="NCBI Taxonomy" id="1457739"/>
    <lineage>
        <taxon>Archaea</taxon>
        <taxon>Methanobacteriati</taxon>
        <taxon>Methanobacteriota</taxon>
        <taxon>environmental samples</taxon>
    </lineage>
</organism>
<keyword evidence="4" id="KW-0547">Nucleotide-binding</keyword>
<proteinExistence type="predicted"/>
<evidence type="ECO:0000256" key="3">
    <source>
        <dbReference type="ARBA" id="ARBA00022679"/>
    </source>
</evidence>
<dbReference type="EMBL" id="KF900366">
    <property type="protein sequence ID" value="AIE92453.1"/>
    <property type="molecule type" value="Genomic_DNA"/>
</dbReference>
<dbReference type="InterPro" id="IPR020618">
    <property type="entry name" value="Adenyl_kinase_AK6"/>
</dbReference>
<accession>A0A075FMI2</accession>
<protein>
    <submittedName>
        <fullName evidence="7">Putative nucleotide kinase</fullName>
    </submittedName>
</protein>
<evidence type="ECO:0000256" key="2">
    <source>
        <dbReference type="ARBA" id="ARBA00022552"/>
    </source>
</evidence>
<dbReference type="AlphaFoldDB" id="A0A075FMI2"/>
<sequence>MGGVRIAVTGTPGCGKTTFCSTSNHRTITVEEIAAEHGCLGEVEDDGAAPIDVERLANTVIWPEDETLLIDGHLSHLLPVDAIILIRCHPSILRARLSQRSYSDSKIEENVECELIGVISAECLENPCLEMDSASGIDAMIANAERWITDGFKPRRPNEGIDWIGQIHGDD</sequence>
<reference evidence="7" key="1">
    <citation type="journal article" date="2014" name="Genome Biol. Evol.">
        <title>Pangenome evidence for extensive interdomain horizontal transfer affecting lineage core and shell genes in uncultured planktonic thaumarchaeota and euryarchaeota.</title>
        <authorList>
            <person name="Deschamps P."/>
            <person name="Zivanovic Y."/>
            <person name="Moreira D."/>
            <person name="Rodriguez-Valera F."/>
            <person name="Lopez-Garcia P."/>
        </authorList>
    </citation>
    <scope>NUCLEOTIDE SEQUENCE</scope>
</reference>
<dbReference type="GO" id="GO:0016887">
    <property type="term" value="F:ATP hydrolysis activity"/>
    <property type="evidence" value="ECO:0007669"/>
    <property type="project" value="InterPro"/>
</dbReference>
<dbReference type="Pfam" id="PF13238">
    <property type="entry name" value="AAA_18"/>
    <property type="match status" value="1"/>
</dbReference>
<dbReference type="PANTHER" id="PTHR12595:SF0">
    <property type="entry name" value="ADENYLATE KINASE ISOENZYME 6"/>
    <property type="match status" value="1"/>
</dbReference>
<dbReference type="PANTHER" id="PTHR12595">
    <property type="entry name" value="POS9-ACTIVATING FACTOR FAP7-RELATED"/>
    <property type="match status" value="1"/>
</dbReference>
<evidence type="ECO:0000256" key="5">
    <source>
        <dbReference type="ARBA" id="ARBA00022777"/>
    </source>
</evidence>
<keyword evidence="5 7" id="KW-0418">Kinase</keyword>
<evidence type="ECO:0000256" key="1">
    <source>
        <dbReference type="ARBA" id="ARBA00022517"/>
    </source>
</evidence>
<name>A0A075FMI2_9EURY</name>
<dbReference type="SUPFAM" id="SSF52540">
    <property type="entry name" value="P-loop containing nucleoside triphosphate hydrolases"/>
    <property type="match status" value="1"/>
</dbReference>
<dbReference type="Gene3D" id="3.40.50.300">
    <property type="entry name" value="P-loop containing nucleotide triphosphate hydrolases"/>
    <property type="match status" value="1"/>
</dbReference>